<protein>
    <submittedName>
        <fullName evidence="1">Uncharacterized protein</fullName>
    </submittedName>
</protein>
<name>A0A0K2JHI5_SPIKU</name>
<keyword evidence="2" id="KW-1185">Reference proteome</keyword>
<dbReference type="AlphaFoldDB" id="A0A0K2JHI5"/>
<dbReference type="Proteomes" id="UP000062963">
    <property type="component" value="Chromosome"/>
</dbReference>
<reference evidence="1 2" key="1">
    <citation type="journal article" date="2015" name="Genome Announc.">
        <title>Complete Genome Sequence of Spiroplasma kunkelii Strain CR2-3x, Causal Agent of Corn Stunt Disease in Zea mays L.</title>
        <authorList>
            <person name="Davis R.E."/>
            <person name="Shao J."/>
            <person name="Dally E.L."/>
            <person name="Zhao Y."/>
            <person name="Gasparich G.E."/>
            <person name="Gaynor B.J."/>
            <person name="Athey J.C."/>
            <person name="Harrison N.A."/>
            <person name="Donofrio N."/>
        </authorList>
    </citation>
    <scope>NUCLEOTIDE SEQUENCE [LARGE SCALE GENOMIC DNA]</scope>
    <source>
        <strain evidence="1 2">CR2-3x</strain>
    </source>
</reference>
<dbReference type="PATRIC" id="fig|273035.7.peg.1235"/>
<accession>A0A0K2JHI5</accession>
<proteinExistence type="predicted"/>
<dbReference type="KEGG" id="skn:SKUN_001002"/>
<evidence type="ECO:0000313" key="2">
    <source>
        <dbReference type="Proteomes" id="UP000062963"/>
    </source>
</evidence>
<gene>
    <name evidence="1" type="ORF">SKUN_001002</name>
</gene>
<dbReference type="EMBL" id="CP010899">
    <property type="protein sequence ID" value="ALA97888.1"/>
    <property type="molecule type" value="Genomic_DNA"/>
</dbReference>
<evidence type="ECO:0000313" key="1">
    <source>
        <dbReference type="EMBL" id="ALA97888.1"/>
    </source>
</evidence>
<dbReference type="RefSeq" id="WP_053391052.1">
    <property type="nucleotide sequence ID" value="NZ_CP010899.1"/>
</dbReference>
<dbReference type="OrthoDB" id="394306at2"/>
<organism evidence="1 2">
    <name type="scientific">Spiroplasma kunkelii CR2-3x</name>
    <dbReference type="NCBI Taxonomy" id="273035"/>
    <lineage>
        <taxon>Bacteria</taxon>
        <taxon>Bacillati</taxon>
        <taxon>Mycoplasmatota</taxon>
        <taxon>Mollicutes</taxon>
        <taxon>Entomoplasmatales</taxon>
        <taxon>Spiroplasmataceae</taxon>
        <taxon>Spiroplasma</taxon>
    </lineage>
</organism>
<sequence>MFKTNLAGDEAKWIQKFANEIGAIFILDQFHLMKELKVIFPYWRRKLTKNLSDNEKIRKQIYWDMNKLFKNGDPDEVKKYLKKLIIRKNIKEYPFLKYKKI</sequence>